<feature type="compositionally biased region" description="Basic and acidic residues" evidence="1">
    <location>
        <begin position="45"/>
        <end position="55"/>
    </location>
</feature>
<evidence type="ECO:0000256" key="1">
    <source>
        <dbReference type="SAM" id="MobiDB-lite"/>
    </source>
</evidence>
<dbReference type="PANTHER" id="PTHR34776:SF1">
    <property type="entry name" value="F17F16.3 PROTEIN"/>
    <property type="match status" value="1"/>
</dbReference>
<dbReference type="Proteomes" id="UP001175000">
    <property type="component" value="Unassembled WGS sequence"/>
</dbReference>
<evidence type="ECO:0008006" key="4">
    <source>
        <dbReference type="Google" id="ProtNLM"/>
    </source>
</evidence>
<protein>
    <recommendedName>
        <fullName evidence="4">BTB domain transcription factor</fullName>
    </recommendedName>
</protein>
<name>A0AA39XFB8_9PEZI</name>
<reference evidence="2" key="1">
    <citation type="submission" date="2023-06" db="EMBL/GenBank/DDBJ databases">
        <title>Genome-scale phylogeny and comparative genomics of the fungal order Sordariales.</title>
        <authorList>
            <consortium name="Lawrence Berkeley National Laboratory"/>
            <person name="Hensen N."/>
            <person name="Bonometti L."/>
            <person name="Westerberg I."/>
            <person name="Brannstrom I.O."/>
            <person name="Guillou S."/>
            <person name="Cros-Aarteil S."/>
            <person name="Calhoun S."/>
            <person name="Haridas S."/>
            <person name="Kuo A."/>
            <person name="Mondo S."/>
            <person name="Pangilinan J."/>
            <person name="Riley R."/>
            <person name="Labutti K."/>
            <person name="Andreopoulos B."/>
            <person name="Lipzen A."/>
            <person name="Chen C."/>
            <person name="Yanf M."/>
            <person name="Daum C."/>
            <person name="Ng V."/>
            <person name="Clum A."/>
            <person name="Steindorff A."/>
            <person name="Ohm R."/>
            <person name="Martin F."/>
            <person name="Silar P."/>
            <person name="Natvig D."/>
            <person name="Lalanne C."/>
            <person name="Gautier V."/>
            <person name="Ament-Velasquez S.L."/>
            <person name="Kruys A."/>
            <person name="Hutchinson M.I."/>
            <person name="Powell A.J."/>
            <person name="Barry K."/>
            <person name="Miller A.N."/>
            <person name="Grigoriev I.V."/>
            <person name="Debuchy R."/>
            <person name="Gladieux P."/>
            <person name="Thoren M.H."/>
            <person name="Johannesson H."/>
        </authorList>
    </citation>
    <scope>NUCLEOTIDE SEQUENCE</scope>
    <source>
        <strain evidence="2">CBS 606.72</strain>
    </source>
</reference>
<accession>A0AA39XFB8</accession>
<feature type="compositionally biased region" description="Basic and acidic residues" evidence="1">
    <location>
        <begin position="9"/>
        <end position="18"/>
    </location>
</feature>
<feature type="region of interest" description="Disordered" evidence="1">
    <location>
        <begin position="1"/>
        <end position="75"/>
    </location>
</feature>
<dbReference type="PANTHER" id="PTHR34776">
    <property type="entry name" value="F17F16.3 PROTEIN"/>
    <property type="match status" value="1"/>
</dbReference>
<dbReference type="AlphaFoldDB" id="A0AA39XFB8"/>
<evidence type="ECO:0000313" key="3">
    <source>
        <dbReference type="Proteomes" id="UP001175000"/>
    </source>
</evidence>
<feature type="compositionally biased region" description="Basic and acidic residues" evidence="1">
    <location>
        <begin position="63"/>
        <end position="73"/>
    </location>
</feature>
<organism evidence="2 3">
    <name type="scientific">Immersiella caudata</name>
    <dbReference type="NCBI Taxonomy" id="314043"/>
    <lineage>
        <taxon>Eukaryota</taxon>
        <taxon>Fungi</taxon>
        <taxon>Dikarya</taxon>
        <taxon>Ascomycota</taxon>
        <taxon>Pezizomycotina</taxon>
        <taxon>Sordariomycetes</taxon>
        <taxon>Sordariomycetidae</taxon>
        <taxon>Sordariales</taxon>
        <taxon>Lasiosphaeriaceae</taxon>
        <taxon>Immersiella</taxon>
    </lineage>
</organism>
<dbReference type="EMBL" id="JAULSU010000001">
    <property type="protein sequence ID" value="KAK0632924.1"/>
    <property type="molecule type" value="Genomic_DNA"/>
</dbReference>
<evidence type="ECO:0000313" key="2">
    <source>
        <dbReference type="EMBL" id="KAK0632924.1"/>
    </source>
</evidence>
<sequence>MTASTRSRAKNDQQKEDLVEAPPADQAQPGSKHKPKAEEAETSAEPEHKRTKKEDDEPADTAVEPHGRSKEGETVPSSILEKGIIYFFIRGRVTVGDEPSSVDDIARSFILLRPIAKDAKLGSGTIGDAGHSRLLAVPKKVFPTNGRERWIAFVEKSGASFAELREDFLSSTEYETKTAGMRTTPAATPVAEGVYAITSTGRESHLVYVLTLPEELGEVQKKLGLKERGGFMVSTKNPEYPGPQNARLPKGPEYPKEVLEEFRTLRWMGTLPKHLDYVSTQILLVGESSGFKKALEPQKEDKKDGVEKPAEEMDKLEQEDLERMKALSDDDSGRVFADLEAHAQDYPKLQTTF</sequence>
<proteinExistence type="predicted"/>
<feature type="region of interest" description="Disordered" evidence="1">
    <location>
        <begin position="294"/>
        <end position="331"/>
    </location>
</feature>
<keyword evidence="3" id="KW-1185">Reference proteome</keyword>
<gene>
    <name evidence="2" type="ORF">B0T14DRAFT_416399</name>
</gene>
<comment type="caution">
    <text evidence="2">The sequence shown here is derived from an EMBL/GenBank/DDBJ whole genome shotgun (WGS) entry which is preliminary data.</text>
</comment>